<organism evidence="1">
    <name type="scientific">Arundo donax</name>
    <name type="common">Giant reed</name>
    <name type="synonym">Donax arundinaceus</name>
    <dbReference type="NCBI Taxonomy" id="35708"/>
    <lineage>
        <taxon>Eukaryota</taxon>
        <taxon>Viridiplantae</taxon>
        <taxon>Streptophyta</taxon>
        <taxon>Embryophyta</taxon>
        <taxon>Tracheophyta</taxon>
        <taxon>Spermatophyta</taxon>
        <taxon>Magnoliopsida</taxon>
        <taxon>Liliopsida</taxon>
        <taxon>Poales</taxon>
        <taxon>Poaceae</taxon>
        <taxon>PACMAD clade</taxon>
        <taxon>Arundinoideae</taxon>
        <taxon>Arundineae</taxon>
        <taxon>Arundo</taxon>
    </lineage>
</organism>
<protein>
    <submittedName>
        <fullName evidence="1">Uncharacterized protein</fullName>
    </submittedName>
</protein>
<accession>A0A0A9IL83</accession>
<dbReference type="AlphaFoldDB" id="A0A0A9IL83"/>
<sequence>MDLGFDVVSCTLKLPYINFDNIITRSTCNKRFQFLCNSCDCYILWNQSKEWLFKRKCYFFRLPSSRSIAAPTRL</sequence>
<dbReference type="EMBL" id="GBRH01209692">
    <property type="protein sequence ID" value="JAD88203.1"/>
    <property type="molecule type" value="Transcribed_RNA"/>
</dbReference>
<reference evidence="1" key="1">
    <citation type="submission" date="2014-09" db="EMBL/GenBank/DDBJ databases">
        <authorList>
            <person name="Magalhaes I.L.F."/>
            <person name="Oliveira U."/>
            <person name="Santos F.R."/>
            <person name="Vidigal T.H.D.A."/>
            <person name="Brescovit A.D."/>
            <person name="Santos A.J."/>
        </authorList>
    </citation>
    <scope>NUCLEOTIDE SEQUENCE</scope>
    <source>
        <tissue evidence="1">Shoot tissue taken approximately 20 cm above the soil surface</tissue>
    </source>
</reference>
<evidence type="ECO:0000313" key="1">
    <source>
        <dbReference type="EMBL" id="JAD88203.1"/>
    </source>
</evidence>
<name>A0A0A9IL83_ARUDO</name>
<proteinExistence type="predicted"/>
<reference evidence="1" key="2">
    <citation type="journal article" date="2015" name="Data Brief">
        <title>Shoot transcriptome of the giant reed, Arundo donax.</title>
        <authorList>
            <person name="Barrero R.A."/>
            <person name="Guerrero F.D."/>
            <person name="Moolhuijzen P."/>
            <person name="Goolsby J.A."/>
            <person name="Tidwell J."/>
            <person name="Bellgard S.E."/>
            <person name="Bellgard M.I."/>
        </authorList>
    </citation>
    <scope>NUCLEOTIDE SEQUENCE</scope>
    <source>
        <tissue evidence="1">Shoot tissue taken approximately 20 cm above the soil surface</tissue>
    </source>
</reference>